<keyword evidence="1" id="KW-1133">Transmembrane helix</keyword>
<feature type="transmembrane region" description="Helical" evidence="1">
    <location>
        <begin position="49"/>
        <end position="71"/>
    </location>
</feature>
<protein>
    <submittedName>
        <fullName evidence="2">Uncharacterized protein</fullName>
    </submittedName>
</protein>
<feature type="transmembrane region" description="Helical" evidence="1">
    <location>
        <begin position="20"/>
        <end position="37"/>
    </location>
</feature>
<evidence type="ECO:0000256" key="1">
    <source>
        <dbReference type="SAM" id="Phobius"/>
    </source>
</evidence>
<organism evidence="2">
    <name type="scientific">Anguilla anguilla</name>
    <name type="common">European freshwater eel</name>
    <name type="synonym">Muraena anguilla</name>
    <dbReference type="NCBI Taxonomy" id="7936"/>
    <lineage>
        <taxon>Eukaryota</taxon>
        <taxon>Metazoa</taxon>
        <taxon>Chordata</taxon>
        <taxon>Craniata</taxon>
        <taxon>Vertebrata</taxon>
        <taxon>Euteleostomi</taxon>
        <taxon>Actinopterygii</taxon>
        <taxon>Neopterygii</taxon>
        <taxon>Teleostei</taxon>
        <taxon>Anguilliformes</taxon>
        <taxon>Anguillidae</taxon>
        <taxon>Anguilla</taxon>
    </lineage>
</organism>
<name>A0A0E9WX37_ANGAN</name>
<sequence>MTLPPPYFKDERGNTGCPFLLLSPHFWLSITLVKVYFRLIYPQSLRLSLFIYIYTHIFFWQILICCFSAIVI</sequence>
<dbReference type="EMBL" id="GBXM01014559">
    <property type="protein sequence ID" value="JAH94018.1"/>
    <property type="molecule type" value="Transcribed_RNA"/>
</dbReference>
<reference evidence="2" key="2">
    <citation type="journal article" date="2015" name="Fish Shellfish Immunol.">
        <title>Early steps in the European eel (Anguilla anguilla)-Vibrio vulnificus interaction in the gills: Role of the RtxA13 toxin.</title>
        <authorList>
            <person name="Callol A."/>
            <person name="Pajuelo D."/>
            <person name="Ebbesson L."/>
            <person name="Teles M."/>
            <person name="MacKenzie S."/>
            <person name="Amaro C."/>
        </authorList>
    </citation>
    <scope>NUCLEOTIDE SEQUENCE</scope>
</reference>
<evidence type="ECO:0000313" key="2">
    <source>
        <dbReference type="EMBL" id="JAH94018.1"/>
    </source>
</evidence>
<keyword evidence="1" id="KW-0472">Membrane</keyword>
<reference evidence="2" key="1">
    <citation type="submission" date="2014-11" db="EMBL/GenBank/DDBJ databases">
        <authorList>
            <person name="Amaro Gonzalez C."/>
        </authorList>
    </citation>
    <scope>NUCLEOTIDE SEQUENCE</scope>
</reference>
<proteinExistence type="predicted"/>
<keyword evidence="1" id="KW-0812">Transmembrane</keyword>
<dbReference type="AlphaFoldDB" id="A0A0E9WX37"/>
<accession>A0A0E9WX37</accession>